<comment type="caution">
    <text evidence="1">The sequence shown here is derived from an EMBL/GenBank/DDBJ whole genome shotgun (WGS) entry which is preliminary data.</text>
</comment>
<reference evidence="1" key="1">
    <citation type="submission" date="2023-08" db="EMBL/GenBank/DDBJ databases">
        <authorList>
            <person name="Audoor S."/>
            <person name="Bilcke G."/>
        </authorList>
    </citation>
    <scope>NUCLEOTIDE SEQUENCE</scope>
</reference>
<name>A0AAD2CQZ4_9STRA</name>
<dbReference type="AlphaFoldDB" id="A0AAD2CQZ4"/>
<evidence type="ECO:0000313" key="1">
    <source>
        <dbReference type="EMBL" id="CAJ1934023.1"/>
    </source>
</evidence>
<sequence length="142" mass="16087">MSNSNTNLLGTTHRSSTGDLSTDSFAHSMDSSVASNVSFGKIEIREYGMVLGDNPSTSSGPSVELDWETQSKFTIDTVDQYESMKPRRREMKQLAMPSEFRMQLLVNSGYSLREIRTTIDDRNSLRRKTEFSNKVSNLFSRK</sequence>
<organism evidence="1 2">
    <name type="scientific">Cylindrotheca closterium</name>
    <dbReference type="NCBI Taxonomy" id="2856"/>
    <lineage>
        <taxon>Eukaryota</taxon>
        <taxon>Sar</taxon>
        <taxon>Stramenopiles</taxon>
        <taxon>Ochrophyta</taxon>
        <taxon>Bacillariophyta</taxon>
        <taxon>Bacillariophyceae</taxon>
        <taxon>Bacillariophycidae</taxon>
        <taxon>Bacillariales</taxon>
        <taxon>Bacillariaceae</taxon>
        <taxon>Cylindrotheca</taxon>
    </lineage>
</organism>
<evidence type="ECO:0000313" key="2">
    <source>
        <dbReference type="Proteomes" id="UP001295423"/>
    </source>
</evidence>
<proteinExistence type="predicted"/>
<protein>
    <submittedName>
        <fullName evidence="1">Uncharacterized protein</fullName>
    </submittedName>
</protein>
<dbReference type="Proteomes" id="UP001295423">
    <property type="component" value="Unassembled WGS sequence"/>
</dbReference>
<keyword evidence="2" id="KW-1185">Reference proteome</keyword>
<accession>A0AAD2CQZ4</accession>
<gene>
    <name evidence="1" type="ORF">CYCCA115_LOCUS3561</name>
</gene>
<dbReference type="EMBL" id="CAKOGP040000324">
    <property type="protein sequence ID" value="CAJ1934023.1"/>
    <property type="molecule type" value="Genomic_DNA"/>
</dbReference>